<dbReference type="PANTHER" id="PTHR43000">
    <property type="entry name" value="DTDP-D-GLUCOSE 4,6-DEHYDRATASE-RELATED"/>
    <property type="match status" value="1"/>
</dbReference>
<dbReference type="InterPro" id="IPR001509">
    <property type="entry name" value="Epimerase_deHydtase"/>
</dbReference>
<evidence type="ECO:0000313" key="4">
    <source>
        <dbReference type="EMBL" id="NBG94404.1"/>
    </source>
</evidence>
<accession>A0A845Q7K5</accession>
<evidence type="ECO:0000259" key="3">
    <source>
        <dbReference type="Pfam" id="PF01370"/>
    </source>
</evidence>
<name>A0A845Q7K5_9HYPH</name>
<feature type="domain" description="NAD-dependent epimerase/dehydratase" evidence="3">
    <location>
        <begin position="3"/>
        <end position="217"/>
    </location>
</feature>
<evidence type="ECO:0000256" key="1">
    <source>
        <dbReference type="ARBA" id="ARBA00005125"/>
    </source>
</evidence>
<dbReference type="InterPro" id="IPR036291">
    <property type="entry name" value="NAD(P)-bd_dom_sf"/>
</dbReference>
<dbReference type="EMBL" id="WXYQ01000001">
    <property type="protein sequence ID" value="NBG94404.1"/>
    <property type="molecule type" value="Genomic_DNA"/>
</dbReference>
<proteinExistence type="inferred from homology"/>
<dbReference type="Pfam" id="PF01370">
    <property type="entry name" value="Epimerase"/>
    <property type="match status" value="1"/>
</dbReference>
<sequence>MKVFVTGGCGQVGSHVVEMALERGDDVVAIDDLSTGRRIHLPESQDRLTVVEGSIADQGLVNQLIGDFKPDTLVHTAASYKDPDDWYNDTLTNCVGGTNLIRAALDNNVGRFVYFQTALCYGVKPSENPVTLNHPKNPANSSYAISKTAAEDYLEISGLDHVIFRLANVVGPRNVSGPLPIFYQRLSEGKKCFVTKARRDFVFVKDLARNVLKAMDGTGHGAYHFSSGTDVAIKELYDAVVEAMQLNDYPEPDIRDLGEDDAASILLDPSRTFQDFGDIEFTPLKETVKAAIDYYNEFGAAGGYTHLKIEENKS</sequence>
<keyword evidence="5" id="KW-1185">Reference proteome</keyword>
<comment type="pathway">
    <text evidence="1">Bacterial outer membrane biogenesis; LPS O-antigen biosynthesis.</text>
</comment>
<protein>
    <submittedName>
        <fullName evidence="4">NAD-dependent epimerase/dehydratase family protein</fullName>
    </submittedName>
</protein>
<dbReference type="AlphaFoldDB" id="A0A845Q7K5"/>
<comment type="similarity">
    <text evidence="2">Belongs to the NAD(P)-dependent epimerase/dehydratase family.</text>
</comment>
<evidence type="ECO:0000313" key="5">
    <source>
        <dbReference type="Proteomes" id="UP000470384"/>
    </source>
</evidence>
<dbReference type="GeneID" id="300656461"/>
<dbReference type="Proteomes" id="UP000470384">
    <property type="component" value="Unassembled WGS sequence"/>
</dbReference>
<dbReference type="Gene3D" id="3.40.50.720">
    <property type="entry name" value="NAD(P)-binding Rossmann-like Domain"/>
    <property type="match status" value="1"/>
</dbReference>
<gene>
    <name evidence="4" type="ORF">GTQ45_01500</name>
</gene>
<evidence type="ECO:0000256" key="2">
    <source>
        <dbReference type="ARBA" id="ARBA00007637"/>
    </source>
</evidence>
<organism evidence="4 5">
    <name type="scientific">Pyruvatibacter mobilis</name>
    <dbReference type="NCBI Taxonomy" id="1712261"/>
    <lineage>
        <taxon>Bacteria</taxon>
        <taxon>Pseudomonadati</taxon>
        <taxon>Pseudomonadota</taxon>
        <taxon>Alphaproteobacteria</taxon>
        <taxon>Hyphomicrobiales</taxon>
        <taxon>Parvibaculaceae</taxon>
        <taxon>Pyruvatibacter</taxon>
    </lineage>
</organism>
<dbReference type="RefSeq" id="WP_160586508.1">
    <property type="nucleotide sequence ID" value="NZ_BMHN01000001.1"/>
</dbReference>
<reference evidence="4 5" key="1">
    <citation type="journal article" date="2016" name="Int. J. Syst. Evol. Microbiol.">
        <title>Pyruvatibacter mobilis gen. nov., sp. nov., a marine bacterium from the culture broth of Picochlorum sp. 122.</title>
        <authorList>
            <person name="Wang G."/>
            <person name="Tang M."/>
            <person name="Wu H."/>
            <person name="Dai S."/>
            <person name="Li T."/>
            <person name="Chen C."/>
            <person name="He H."/>
            <person name="Fan J."/>
            <person name="Xiang W."/>
            <person name="Li X."/>
        </authorList>
    </citation>
    <scope>NUCLEOTIDE SEQUENCE [LARGE SCALE GENOMIC DNA]</scope>
    <source>
        <strain evidence="4 5">GYP-11</strain>
    </source>
</reference>
<dbReference type="SUPFAM" id="SSF51735">
    <property type="entry name" value="NAD(P)-binding Rossmann-fold domains"/>
    <property type="match status" value="1"/>
</dbReference>
<dbReference type="OrthoDB" id="9811425at2"/>
<comment type="caution">
    <text evidence="4">The sequence shown here is derived from an EMBL/GenBank/DDBJ whole genome shotgun (WGS) entry which is preliminary data.</text>
</comment>